<keyword evidence="2" id="KW-1133">Transmembrane helix</keyword>
<dbReference type="EMBL" id="MN738914">
    <property type="protein sequence ID" value="QHT30977.1"/>
    <property type="molecule type" value="Genomic_DNA"/>
</dbReference>
<reference evidence="3" key="1">
    <citation type="journal article" date="2020" name="Nature">
        <title>Giant virus diversity and host interactions through global metagenomics.</title>
        <authorList>
            <person name="Schulz F."/>
            <person name="Roux S."/>
            <person name="Paez-Espino D."/>
            <person name="Jungbluth S."/>
            <person name="Walsh D.A."/>
            <person name="Denef V.J."/>
            <person name="McMahon K.D."/>
            <person name="Konstantinidis K.T."/>
            <person name="Eloe-Fadrosh E.A."/>
            <person name="Kyrpides N.C."/>
            <person name="Woyke T."/>
        </authorList>
    </citation>
    <scope>NUCLEOTIDE SEQUENCE</scope>
    <source>
        <strain evidence="3">GVMAG-M-3300009151-50</strain>
    </source>
</reference>
<keyword evidence="2" id="KW-0472">Membrane</keyword>
<feature type="transmembrane region" description="Helical" evidence="2">
    <location>
        <begin position="40"/>
        <end position="66"/>
    </location>
</feature>
<accession>A0A6C0EPM8</accession>
<feature type="region of interest" description="Disordered" evidence="1">
    <location>
        <begin position="107"/>
        <end position="153"/>
    </location>
</feature>
<evidence type="ECO:0000313" key="3">
    <source>
        <dbReference type="EMBL" id="QHT30977.1"/>
    </source>
</evidence>
<organism evidence="3">
    <name type="scientific">viral metagenome</name>
    <dbReference type="NCBI Taxonomy" id="1070528"/>
    <lineage>
        <taxon>unclassified sequences</taxon>
        <taxon>metagenomes</taxon>
        <taxon>organismal metagenomes</taxon>
    </lineage>
</organism>
<proteinExistence type="predicted"/>
<protein>
    <submittedName>
        <fullName evidence="3">Uncharacterized protein</fullName>
    </submittedName>
</protein>
<sequence length="153" mass="16223">MRVTQTELVIVALLIGYVAFYTHPAPKHLQDFLSTPVGNVIALGGILYVTVYQSLVVGVFLAIAYIMTVNAVTEYMTDKPAPVAQPKSAGVSPPEVNGALKALLKGTNMPSFKGDNRLPQVAQKKGTAPVHSTPPVTPPKGSPPKSVEHFASF</sequence>
<keyword evidence="2" id="KW-0812">Transmembrane</keyword>
<evidence type="ECO:0000256" key="2">
    <source>
        <dbReference type="SAM" id="Phobius"/>
    </source>
</evidence>
<evidence type="ECO:0000256" key="1">
    <source>
        <dbReference type="SAM" id="MobiDB-lite"/>
    </source>
</evidence>
<name>A0A6C0EPM8_9ZZZZ</name>
<dbReference type="AlphaFoldDB" id="A0A6C0EPM8"/>